<dbReference type="Pfam" id="PF04191">
    <property type="entry name" value="PEMT"/>
    <property type="match status" value="1"/>
</dbReference>
<sequence length="211" mass="24608">MDNSLIPQSGVLWGRWDLVIISIIVHLVVLFFFISSSFLKPKKVDFRSKGILVGFVIALYFEMYGIPLTIFLLQPLMSEFLMHFYPVPFAIRFIGSVLIFLGFVIIYLGWKKIHSRGNEVIKTGIYSYVRHPQYIGLMLLTLGQVVQWPTITGIILWPLLLVIYYKLALHEEKDVETRFGEEYQQYKAEVPGFFPKLNLGFLSWRHKEKTL</sequence>
<dbReference type="PANTHER" id="PTHR12714">
    <property type="entry name" value="PROTEIN-S ISOPRENYLCYSTEINE O-METHYLTRANSFERASE"/>
    <property type="match status" value="1"/>
</dbReference>
<evidence type="ECO:0000313" key="7">
    <source>
        <dbReference type="Proteomes" id="UP000217785"/>
    </source>
</evidence>
<reference evidence="7" key="1">
    <citation type="submission" date="2017-07" db="EMBL/GenBank/DDBJ databases">
        <title>Draft genome sequence of Effusibacillus lacus strain skLN1.</title>
        <authorList>
            <person name="Watanabe M."/>
            <person name="Kojima H."/>
            <person name="Fukui M."/>
        </authorList>
    </citation>
    <scope>NUCLEOTIDE SEQUENCE [LARGE SCALE GENOMIC DNA]</scope>
    <source>
        <strain evidence="7">skLN1</strain>
    </source>
</reference>
<evidence type="ECO:0000256" key="3">
    <source>
        <dbReference type="ARBA" id="ARBA00022989"/>
    </source>
</evidence>
<accession>A0A292YSF7</accession>
<organism evidence="6 7">
    <name type="scientific">Effusibacillus lacus</name>
    <dbReference type="NCBI Taxonomy" id="1348429"/>
    <lineage>
        <taxon>Bacteria</taxon>
        <taxon>Bacillati</taxon>
        <taxon>Bacillota</taxon>
        <taxon>Bacilli</taxon>
        <taxon>Bacillales</taxon>
        <taxon>Alicyclobacillaceae</taxon>
        <taxon>Effusibacillus</taxon>
    </lineage>
</organism>
<comment type="subcellular location">
    <subcellularLocation>
        <location evidence="1">Endomembrane system</location>
        <topology evidence="1">Multi-pass membrane protein</topology>
    </subcellularLocation>
</comment>
<feature type="transmembrane region" description="Helical" evidence="5">
    <location>
        <begin position="137"/>
        <end position="165"/>
    </location>
</feature>
<name>A0A292YSF7_9BACL</name>
<keyword evidence="3 5" id="KW-1133">Transmembrane helix</keyword>
<comment type="caution">
    <text evidence="6">The sequence shown here is derived from an EMBL/GenBank/DDBJ whole genome shotgun (WGS) entry which is preliminary data.</text>
</comment>
<keyword evidence="7" id="KW-1185">Reference proteome</keyword>
<keyword evidence="6" id="KW-0808">Transferase</keyword>
<evidence type="ECO:0000256" key="4">
    <source>
        <dbReference type="ARBA" id="ARBA00023136"/>
    </source>
</evidence>
<keyword evidence="4 5" id="KW-0472">Membrane</keyword>
<protein>
    <submittedName>
        <fullName evidence="6">Isoprenylcysteine carboxyl methyltransferase</fullName>
    </submittedName>
</protein>
<dbReference type="GO" id="GO:0012505">
    <property type="term" value="C:endomembrane system"/>
    <property type="evidence" value="ECO:0007669"/>
    <property type="project" value="UniProtKB-SubCell"/>
</dbReference>
<feature type="transmembrane region" description="Helical" evidence="5">
    <location>
        <begin position="20"/>
        <end position="39"/>
    </location>
</feature>
<dbReference type="GO" id="GO:0032259">
    <property type="term" value="P:methylation"/>
    <property type="evidence" value="ECO:0007669"/>
    <property type="project" value="UniProtKB-KW"/>
</dbReference>
<keyword evidence="6" id="KW-0489">Methyltransferase</keyword>
<evidence type="ECO:0000256" key="5">
    <source>
        <dbReference type="SAM" id="Phobius"/>
    </source>
</evidence>
<dbReference type="EMBL" id="BDUF01000109">
    <property type="protein sequence ID" value="GAX91703.1"/>
    <property type="molecule type" value="Genomic_DNA"/>
</dbReference>
<feature type="transmembrane region" description="Helical" evidence="5">
    <location>
        <begin position="89"/>
        <end position="110"/>
    </location>
</feature>
<dbReference type="RefSeq" id="WP_096183760.1">
    <property type="nucleotide sequence ID" value="NZ_BDUF01000109.1"/>
</dbReference>
<evidence type="ECO:0000313" key="6">
    <source>
        <dbReference type="EMBL" id="GAX91703.1"/>
    </source>
</evidence>
<dbReference type="Proteomes" id="UP000217785">
    <property type="component" value="Unassembled WGS sequence"/>
</dbReference>
<feature type="transmembrane region" description="Helical" evidence="5">
    <location>
        <begin position="51"/>
        <end position="77"/>
    </location>
</feature>
<dbReference type="GO" id="GO:0008168">
    <property type="term" value="F:methyltransferase activity"/>
    <property type="evidence" value="ECO:0007669"/>
    <property type="project" value="UniProtKB-KW"/>
</dbReference>
<gene>
    <name evidence="6" type="ORF">EFBL_3393</name>
</gene>
<proteinExistence type="predicted"/>
<dbReference type="OrthoDB" id="5471300at2"/>
<dbReference type="AlphaFoldDB" id="A0A292YSF7"/>
<keyword evidence="2 5" id="KW-0812">Transmembrane</keyword>
<dbReference type="PANTHER" id="PTHR12714:SF9">
    <property type="entry name" value="PROTEIN-S-ISOPRENYLCYSTEINE O-METHYLTRANSFERASE"/>
    <property type="match status" value="1"/>
</dbReference>
<evidence type="ECO:0000256" key="1">
    <source>
        <dbReference type="ARBA" id="ARBA00004127"/>
    </source>
</evidence>
<dbReference type="InterPro" id="IPR007318">
    <property type="entry name" value="Phopholipid_MeTrfase"/>
</dbReference>
<evidence type="ECO:0000256" key="2">
    <source>
        <dbReference type="ARBA" id="ARBA00022692"/>
    </source>
</evidence>
<dbReference type="Gene3D" id="1.20.120.1630">
    <property type="match status" value="1"/>
</dbReference>